<dbReference type="Proteomes" id="UP000011682">
    <property type="component" value="Unassembled WGS sequence"/>
</dbReference>
<sequence length="75" mass="7694">MAAGQGNTLGFIRELPPTLVNAFRATLEELSEADLLLHVDQLAHGSRAQAAPTPGGGAALARGQVAHGQWSLHAG</sequence>
<gene>
    <name evidence="1" type="ORF">D187_010346</name>
</gene>
<name>S9PH33_CYSF2</name>
<dbReference type="GO" id="GO:0005525">
    <property type="term" value="F:GTP binding"/>
    <property type="evidence" value="ECO:0007669"/>
    <property type="project" value="InterPro"/>
</dbReference>
<dbReference type="eggNOG" id="COG2262">
    <property type="taxonomic scope" value="Bacteria"/>
</dbReference>
<dbReference type="AlphaFoldDB" id="S9PH33"/>
<reference evidence="1" key="1">
    <citation type="submission" date="2013-05" db="EMBL/GenBank/DDBJ databases">
        <title>Genome assembly of Cystobacter fuscus DSM 2262.</title>
        <authorList>
            <person name="Sharma G."/>
            <person name="Khatri I."/>
            <person name="Kaur C."/>
            <person name="Mayilraj S."/>
            <person name="Subramanian S."/>
        </authorList>
    </citation>
    <scope>NUCLEOTIDE SEQUENCE [LARGE SCALE GENOMIC DNA]</scope>
    <source>
        <strain evidence="1">DSM 2262</strain>
    </source>
</reference>
<evidence type="ECO:0000313" key="2">
    <source>
        <dbReference type="Proteomes" id="UP000011682"/>
    </source>
</evidence>
<dbReference type="InterPro" id="IPR016496">
    <property type="entry name" value="GTPase_HflX"/>
</dbReference>
<dbReference type="GO" id="GO:0005737">
    <property type="term" value="C:cytoplasm"/>
    <property type="evidence" value="ECO:0007669"/>
    <property type="project" value="TreeGrafter"/>
</dbReference>
<comment type="caution">
    <text evidence="1">The sequence shown here is derived from an EMBL/GenBank/DDBJ whole genome shotgun (WGS) entry which is preliminary data.</text>
</comment>
<keyword evidence="2" id="KW-1185">Reference proteome</keyword>
<dbReference type="PANTHER" id="PTHR10229">
    <property type="entry name" value="GTP-BINDING PROTEIN HFLX"/>
    <property type="match status" value="1"/>
</dbReference>
<dbReference type="GO" id="GO:0043022">
    <property type="term" value="F:ribosome binding"/>
    <property type="evidence" value="ECO:0007669"/>
    <property type="project" value="TreeGrafter"/>
</dbReference>
<evidence type="ECO:0000313" key="1">
    <source>
        <dbReference type="EMBL" id="EPX61727.1"/>
    </source>
</evidence>
<dbReference type="EMBL" id="ANAH02000009">
    <property type="protein sequence ID" value="EPX61727.1"/>
    <property type="molecule type" value="Genomic_DNA"/>
</dbReference>
<protein>
    <submittedName>
        <fullName evidence="1">GTP-binding protein HflX</fullName>
    </submittedName>
</protein>
<accession>S9PH33</accession>
<dbReference type="PANTHER" id="PTHR10229:SF0">
    <property type="entry name" value="GTP-BINDING PROTEIN 6-RELATED"/>
    <property type="match status" value="1"/>
</dbReference>
<proteinExistence type="predicted"/>
<organism evidence="1 2">
    <name type="scientific">Cystobacter fuscus (strain ATCC 25194 / DSM 2262 / NBRC 100088 / M29)</name>
    <dbReference type="NCBI Taxonomy" id="1242864"/>
    <lineage>
        <taxon>Bacteria</taxon>
        <taxon>Pseudomonadati</taxon>
        <taxon>Myxococcota</taxon>
        <taxon>Myxococcia</taxon>
        <taxon>Myxococcales</taxon>
        <taxon>Cystobacterineae</taxon>
        <taxon>Archangiaceae</taxon>
        <taxon>Cystobacter</taxon>
    </lineage>
</organism>